<comment type="caution">
    <text evidence="1">The sequence shown here is derived from an EMBL/GenBank/DDBJ whole genome shotgun (WGS) entry which is preliminary data.</text>
</comment>
<gene>
    <name evidence="1" type="ORF">KDA_31490</name>
</gene>
<keyword evidence="2" id="KW-1185">Reference proteome</keyword>
<dbReference type="SUPFAM" id="SSF54593">
    <property type="entry name" value="Glyoxalase/Bleomycin resistance protein/Dihydroxybiphenyl dioxygenase"/>
    <property type="match status" value="1"/>
</dbReference>
<evidence type="ECO:0000313" key="2">
    <source>
        <dbReference type="Proteomes" id="UP000287171"/>
    </source>
</evidence>
<dbReference type="Proteomes" id="UP000287171">
    <property type="component" value="Unassembled WGS sequence"/>
</dbReference>
<evidence type="ECO:0000313" key="1">
    <source>
        <dbReference type="EMBL" id="GCE27665.1"/>
    </source>
</evidence>
<name>A0A402B8J0_9CHLR</name>
<dbReference type="Gene3D" id="3.10.180.10">
    <property type="entry name" value="2,3-Dihydroxybiphenyl 1,2-Dioxygenase, domain 1"/>
    <property type="match status" value="1"/>
</dbReference>
<accession>A0A402B8J0</accession>
<organism evidence="1 2">
    <name type="scientific">Dictyobacter alpinus</name>
    <dbReference type="NCBI Taxonomy" id="2014873"/>
    <lineage>
        <taxon>Bacteria</taxon>
        <taxon>Bacillati</taxon>
        <taxon>Chloroflexota</taxon>
        <taxon>Ktedonobacteria</taxon>
        <taxon>Ktedonobacterales</taxon>
        <taxon>Dictyobacteraceae</taxon>
        <taxon>Dictyobacter</taxon>
    </lineage>
</organism>
<dbReference type="EMBL" id="BIFT01000001">
    <property type="protein sequence ID" value="GCE27665.1"/>
    <property type="molecule type" value="Genomic_DNA"/>
</dbReference>
<dbReference type="InterPro" id="IPR029068">
    <property type="entry name" value="Glyas_Bleomycin-R_OHBP_Dase"/>
</dbReference>
<reference evidence="2" key="1">
    <citation type="submission" date="2018-12" db="EMBL/GenBank/DDBJ databases">
        <title>Tengunoibacter tsumagoiensis gen. nov., sp. nov., Dictyobacter kobayashii sp. nov., D. alpinus sp. nov., and D. joshuensis sp. nov. and description of Dictyobacteraceae fam. nov. within the order Ktedonobacterales isolated from Tengu-no-mugimeshi.</title>
        <authorList>
            <person name="Wang C.M."/>
            <person name="Zheng Y."/>
            <person name="Sakai Y."/>
            <person name="Toyoda A."/>
            <person name="Minakuchi Y."/>
            <person name="Abe K."/>
            <person name="Yokota A."/>
            <person name="Yabe S."/>
        </authorList>
    </citation>
    <scope>NUCLEOTIDE SEQUENCE [LARGE SCALE GENOMIC DNA]</scope>
    <source>
        <strain evidence="2">Uno16</strain>
    </source>
</reference>
<evidence type="ECO:0008006" key="3">
    <source>
        <dbReference type="Google" id="ProtNLM"/>
    </source>
</evidence>
<protein>
    <recommendedName>
        <fullName evidence="3">Glyoxalase/fosfomycin resistance/dioxygenase domain-containing protein</fullName>
    </recommendedName>
</protein>
<proteinExistence type="predicted"/>
<sequence length="56" mass="6333">MGAKERKGNMALELSMFGLIVQDMQKSLEFYRRLGLAIPAGSEENTHVVLDVRRPE</sequence>
<dbReference type="AlphaFoldDB" id="A0A402B8J0"/>